<name>A0A9X1HP06_9BACT</name>
<keyword evidence="1" id="KW-0812">Transmembrane</keyword>
<evidence type="ECO:0008006" key="6">
    <source>
        <dbReference type="Google" id="ProtNLM"/>
    </source>
</evidence>
<proteinExistence type="predicted"/>
<feature type="transmembrane region" description="Helical" evidence="1">
    <location>
        <begin position="121"/>
        <end position="138"/>
    </location>
</feature>
<dbReference type="EMBL" id="JAIXNE010000002">
    <property type="protein sequence ID" value="MCA6074481.1"/>
    <property type="molecule type" value="Genomic_DNA"/>
</dbReference>
<evidence type="ECO:0000313" key="5">
    <source>
        <dbReference type="Proteomes" id="UP001139409"/>
    </source>
</evidence>
<protein>
    <recommendedName>
        <fullName evidence="6">DUF2306 domain-containing protein</fullName>
    </recommendedName>
</protein>
<dbReference type="RefSeq" id="WP_225697599.1">
    <property type="nucleotide sequence ID" value="NZ_JAIXNE010000002.1"/>
</dbReference>
<evidence type="ECO:0000313" key="2">
    <source>
        <dbReference type="EMBL" id="MCA6074481.1"/>
    </source>
</evidence>
<organism evidence="3 5">
    <name type="scientific">Fulvivirga sedimenti</name>
    <dbReference type="NCBI Taxonomy" id="2879465"/>
    <lineage>
        <taxon>Bacteria</taxon>
        <taxon>Pseudomonadati</taxon>
        <taxon>Bacteroidota</taxon>
        <taxon>Cytophagia</taxon>
        <taxon>Cytophagales</taxon>
        <taxon>Fulvivirgaceae</taxon>
        <taxon>Fulvivirga</taxon>
    </lineage>
</organism>
<dbReference type="EMBL" id="JAIXNE010000004">
    <property type="protein sequence ID" value="MCA6076786.1"/>
    <property type="molecule type" value="Genomic_DNA"/>
</dbReference>
<dbReference type="EMBL" id="JAIXNE010000003">
    <property type="protein sequence ID" value="MCA6075658.1"/>
    <property type="molecule type" value="Genomic_DNA"/>
</dbReference>
<keyword evidence="1" id="KW-0472">Membrane</keyword>
<gene>
    <name evidence="2" type="ORF">LDX50_06355</name>
    <name evidence="3" type="ORF">LDX50_12325</name>
    <name evidence="4" type="ORF">LDX50_18045</name>
</gene>
<feature type="transmembrane region" description="Helical" evidence="1">
    <location>
        <begin position="144"/>
        <end position="164"/>
    </location>
</feature>
<reference evidence="3" key="1">
    <citation type="submission" date="2021-09" db="EMBL/GenBank/DDBJ databases">
        <title>Fulvivirga sp. isolated from coastal sediment.</title>
        <authorList>
            <person name="Yu H."/>
        </authorList>
    </citation>
    <scope>NUCLEOTIDE SEQUENCE</scope>
    <source>
        <strain evidence="3">1062</strain>
    </source>
</reference>
<evidence type="ECO:0000313" key="3">
    <source>
        <dbReference type="EMBL" id="MCA6075658.1"/>
    </source>
</evidence>
<keyword evidence="5" id="KW-1185">Reference proteome</keyword>
<sequence>MASILFVILAFGIVALVQPVRLERYYKPYVIIHIISTLGWLILFTWQSRLILKNKLNRHKQNVKIAHVLVIVATIVGIYITYLWGDPGRLIGESRDVLVFAGLYFASIVLVNKGKTQAHKRLMLVALVNLVSPAWSRVGSIFDWSTPVVVLAMILTWIIIPLAYDIFTIRKIHRATIAGILVTMISFALMIAIVISPWFDKIDAFLYPK</sequence>
<keyword evidence="1" id="KW-1133">Transmembrane helix</keyword>
<dbReference type="Proteomes" id="UP001139409">
    <property type="component" value="Unassembled WGS sequence"/>
</dbReference>
<feature type="transmembrane region" description="Helical" evidence="1">
    <location>
        <begin position="97"/>
        <end position="114"/>
    </location>
</feature>
<comment type="caution">
    <text evidence="3">The sequence shown here is derived from an EMBL/GenBank/DDBJ whole genome shotgun (WGS) entry which is preliminary data.</text>
</comment>
<feature type="transmembrane region" description="Helical" evidence="1">
    <location>
        <begin position="29"/>
        <end position="46"/>
    </location>
</feature>
<evidence type="ECO:0000256" key="1">
    <source>
        <dbReference type="SAM" id="Phobius"/>
    </source>
</evidence>
<dbReference type="AlphaFoldDB" id="A0A9X1HP06"/>
<evidence type="ECO:0000313" key="4">
    <source>
        <dbReference type="EMBL" id="MCA6076786.1"/>
    </source>
</evidence>
<feature type="transmembrane region" description="Helical" evidence="1">
    <location>
        <begin position="66"/>
        <end position="85"/>
    </location>
</feature>
<accession>A0A9X1HP06</accession>
<feature type="transmembrane region" description="Helical" evidence="1">
    <location>
        <begin position="176"/>
        <end position="199"/>
    </location>
</feature>